<dbReference type="HOGENOM" id="CLU_1413917_0_0_6"/>
<feature type="transmembrane region" description="Helical" evidence="1">
    <location>
        <begin position="20"/>
        <end position="40"/>
    </location>
</feature>
<sequence length="192" mass="22297">MLDVNEKIEIPSELSKPFKLLGKIFFGVSSVVFLGAIYNYTQEHDYFHFLLFSLILLFFAVGMLSYNAKIFISRKFYTLENKIFGCKWINNKNIEGWKVLRVSARADTEGTGIKSNVYIELDLSPIKGQKWMYGDIFLSSHFTFDYNEAPNVVSKMVVRIQRVTGFDVEFDDVCKKKFFATYKTLMNESGYK</sequence>
<keyword evidence="3" id="KW-1185">Reference proteome</keyword>
<gene>
    <name evidence="2" type="ORF">OLEAN_C33960</name>
</gene>
<dbReference type="KEGG" id="oai:OLEAN_C33960"/>
<organism evidence="2 3">
    <name type="scientific">Oleispira antarctica RB-8</name>
    <dbReference type="NCBI Taxonomy" id="698738"/>
    <lineage>
        <taxon>Bacteria</taxon>
        <taxon>Pseudomonadati</taxon>
        <taxon>Pseudomonadota</taxon>
        <taxon>Gammaproteobacteria</taxon>
        <taxon>Oceanospirillales</taxon>
        <taxon>Oceanospirillaceae</taxon>
        <taxon>Oleispira</taxon>
    </lineage>
</organism>
<evidence type="ECO:0000313" key="3">
    <source>
        <dbReference type="Proteomes" id="UP000032749"/>
    </source>
</evidence>
<protein>
    <submittedName>
        <fullName evidence="2">Uncharacterized protein</fullName>
    </submittedName>
</protein>
<feature type="transmembrane region" description="Helical" evidence="1">
    <location>
        <begin position="46"/>
        <end position="66"/>
    </location>
</feature>
<dbReference type="AlphaFoldDB" id="R4YR74"/>
<name>R4YR74_OLEAN</name>
<keyword evidence="1" id="KW-1133">Transmembrane helix</keyword>
<dbReference type="EMBL" id="FO203512">
    <property type="protein sequence ID" value="CCK77572.1"/>
    <property type="molecule type" value="Genomic_DNA"/>
</dbReference>
<evidence type="ECO:0000256" key="1">
    <source>
        <dbReference type="SAM" id="Phobius"/>
    </source>
</evidence>
<dbReference type="Proteomes" id="UP000032749">
    <property type="component" value="Chromosome"/>
</dbReference>
<keyword evidence="1" id="KW-0812">Transmembrane</keyword>
<reference evidence="2 3" key="1">
    <citation type="journal article" date="2013" name="Nat. Commun.">
        <title>Genome sequence and functional genomic analysis of the oil-degrading bacterium Oleispira antarctica.</title>
        <authorList>
            <person name="Kube M."/>
            <person name="Chernikova T.N."/>
            <person name="Al-Ramahi Y."/>
            <person name="Beloqui A."/>
            <person name="Lopez-Cortez N."/>
            <person name="Guazzaroni M.E."/>
            <person name="Heipieper H.J."/>
            <person name="Klages S."/>
            <person name="Kotsyurbenko O.R."/>
            <person name="Langer I."/>
            <person name="Nechitaylo T.Y."/>
            <person name="Lunsdorf H."/>
            <person name="Fernandez M."/>
            <person name="Juarez S."/>
            <person name="Ciordia S."/>
            <person name="Singer A."/>
            <person name="Kagan O."/>
            <person name="Egorova O."/>
            <person name="Petit P.A."/>
            <person name="Stogios P."/>
            <person name="Kim Y."/>
            <person name="Tchigvintsev A."/>
            <person name="Flick R."/>
            <person name="Denaro R."/>
            <person name="Genovese M."/>
            <person name="Albar J.P."/>
            <person name="Reva O.N."/>
            <person name="Martinez-Gomariz M."/>
            <person name="Tran H."/>
            <person name="Ferrer M."/>
            <person name="Savchenko A."/>
            <person name="Yakunin A.F."/>
            <person name="Yakimov M.M."/>
            <person name="Golyshina O.V."/>
            <person name="Reinhardt R."/>
            <person name="Golyshin P.N."/>
        </authorList>
    </citation>
    <scope>NUCLEOTIDE SEQUENCE [LARGE SCALE GENOMIC DNA]</scope>
</reference>
<keyword evidence="1" id="KW-0472">Membrane</keyword>
<accession>R4YR74</accession>
<evidence type="ECO:0000313" key="2">
    <source>
        <dbReference type="EMBL" id="CCK77572.1"/>
    </source>
</evidence>
<proteinExistence type="predicted"/>